<feature type="domain" description="SCA7" evidence="2">
    <location>
        <begin position="199"/>
        <end position="266"/>
    </location>
</feature>
<dbReference type="GeneTree" id="ENSGT00940000158612"/>
<dbReference type="Pfam" id="PF08313">
    <property type="entry name" value="SCA7"/>
    <property type="match status" value="1"/>
</dbReference>
<reference evidence="3" key="2">
    <citation type="submission" date="2025-08" db="UniProtKB">
        <authorList>
            <consortium name="Ensembl"/>
        </authorList>
    </citation>
    <scope>IDENTIFICATION</scope>
</reference>
<feature type="region of interest" description="Disordered" evidence="1">
    <location>
        <begin position="88"/>
        <end position="224"/>
    </location>
</feature>
<feature type="compositionally biased region" description="Pro residues" evidence="1">
    <location>
        <begin position="329"/>
        <end position="339"/>
    </location>
</feature>
<feature type="compositionally biased region" description="Polar residues" evidence="1">
    <location>
        <begin position="649"/>
        <end position="660"/>
    </location>
</feature>
<feature type="compositionally biased region" description="Low complexity" evidence="1">
    <location>
        <begin position="88"/>
        <end position="109"/>
    </location>
</feature>
<feature type="region of interest" description="Disordered" evidence="1">
    <location>
        <begin position="251"/>
        <end position="300"/>
    </location>
</feature>
<dbReference type="AlphaFoldDB" id="A0A3B5K3I7"/>
<evidence type="ECO:0000259" key="2">
    <source>
        <dbReference type="PROSITE" id="PS51505"/>
    </source>
</evidence>
<name>A0A3B5K3I7_TAKRU</name>
<evidence type="ECO:0000256" key="1">
    <source>
        <dbReference type="SAM" id="MobiDB-lite"/>
    </source>
</evidence>
<accession>A0A3B5K3I7</accession>
<feature type="compositionally biased region" description="Basic residues" evidence="1">
    <location>
        <begin position="1"/>
        <end position="10"/>
    </location>
</feature>
<feature type="region of interest" description="Disordered" evidence="1">
    <location>
        <begin position="1"/>
        <end position="42"/>
    </location>
</feature>
<dbReference type="Gene3D" id="6.10.140.670">
    <property type="match status" value="1"/>
</dbReference>
<dbReference type="InterPro" id="IPR052237">
    <property type="entry name" value="Ataxin-7-like_regulator"/>
</dbReference>
<feature type="region of interest" description="Disordered" evidence="1">
    <location>
        <begin position="493"/>
        <end position="660"/>
    </location>
</feature>
<sequence length="660" mass="70567">MHSKNQKRHISPVPSRSPLVPMKPKTPAVAPSPGDTLAFRVPKDYPHSRFSKAPLAVYPPKGARSKTCVSLPVVSLEKMPCLKQSDSASHLRLSTSSPSSLKPFASSPSQRSSEKLLNGRVSAEASTPRSTTSPSSLNGRPSPARSPLDRKTASTPSPSSQDRKASQSPAPSPRAGAPLSAPLEKRHQNGTKSCSRSQKRLSGRVFDPNKHCGVQDPETKRPCTRSLTCKTHSLTHRRAVPGRRKHFDVLLAEHKGRPKEGAKDKEKERDGTAPEKEGGSQRVATQETASPSKPHCPNGRLLSSLKLRLANAHIPRVPGPTNCTISSAPPAPAPGPATNPEPSAHIWAAAAGDLSRLSSDEGDAETAEDGDRPAFHFSNHHPQPLGCCVFSSRLLGRGYYVFDRRWDRMRLALQNMVEKHLNAQMWRKVPLAPESFLSLSCSGTSPITSQPPPSLASVTSPSSFPANSLFYTATFPQSASAAGVLSIRDAAQPAPSASAPAKSRNGAHRASRPPKDAEDTIAGSKKRKNNSAFSPSYLFPSPDNHKRNGSSYHSTPQGSGGAARKKGLGGGGLWSRESVMSKGEGSQSRDAPPAAHQPPAPRTYEGGKEWRKRRSPTSFRGKASKLSRPDGLESLFGNRSDSGGILTSGPESQRQGKLHH</sequence>
<feature type="compositionally biased region" description="Basic and acidic residues" evidence="1">
    <location>
        <begin position="251"/>
        <end position="279"/>
    </location>
</feature>
<dbReference type="Proteomes" id="UP000005226">
    <property type="component" value="Chromosome 18"/>
</dbReference>
<feature type="region of interest" description="Disordered" evidence="1">
    <location>
        <begin position="318"/>
        <end position="343"/>
    </location>
</feature>
<dbReference type="PROSITE" id="PS51505">
    <property type="entry name" value="SCA7"/>
    <property type="match status" value="1"/>
</dbReference>
<feature type="compositionally biased region" description="Low complexity" evidence="1">
    <location>
        <begin position="126"/>
        <end position="136"/>
    </location>
</feature>
<gene>
    <name evidence="3" type="primary">atxn7l1</name>
</gene>
<reference evidence="3 4" key="1">
    <citation type="journal article" date="2011" name="Genome Biol. Evol.">
        <title>Integration of the genetic map and genome assembly of fugu facilitates insights into distinct features of genome evolution in teleosts and mammals.</title>
        <authorList>
            <person name="Kai W."/>
            <person name="Kikuchi K."/>
            <person name="Tohari S."/>
            <person name="Chew A.K."/>
            <person name="Tay A."/>
            <person name="Fujiwara A."/>
            <person name="Hosoya S."/>
            <person name="Suetake H."/>
            <person name="Naruse K."/>
            <person name="Brenner S."/>
            <person name="Suzuki Y."/>
            <person name="Venkatesh B."/>
        </authorList>
    </citation>
    <scope>NUCLEOTIDE SEQUENCE [LARGE SCALE GENOMIC DNA]</scope>
</reference>
<dbReference type="PANTHER" id="PTHR15117:SF9">
    <property type="entry name" value="ATAXIN-7-LIKE PROTEIN 1"/>
    <property type="match status" value="1"/>
</dbReference>
<dbReference type="PANTHER" id="PTHR15117">
    <property type="entry name" value="ATAXIN 7 RELATED"/>
    <property type="match status" value="1"/>
</dbReference>
<dbReference type="OMA" id="THNCREL"/>
<evidence type="ECO:0000313" key="4">
    <source>
        <dbReference type="Proteomes" id="UP000005226"/>
    </source>
</evidence>
<feature type="compositionally biased region" description="Polar residues" evidence="1">
    <location>
        <begin position="282"/>
        <end position="291"/>
    </location>
</feature>
<dbReference type="InParanoid" id="A0A3B5K3I7"/>
<dbReference type="Ensembl" id="ENSTRUT00000049917.2">
    <property type="protein sequence ID" value="ENSTRUP00000050082.1"/>
    <property type="gene ID" value="ENSTRUG00000025645.2"/>
</dbReference>
<feature type="region of interest" description="Disordered" evidence="1">
    <location>
        <begin position="355"/>
        <end position="377"/>
    </location>
</feature>
<evidence type="ECO:0000313" key="3">
    <source>
        <dbReference type="Ensembl" id="ENSTRUP00000050082.1"/>
    </source>
</evidence>
<keyword evidence="4" id="KW-1185">Reference proteome</keyword>
<proteinExistence type="predicted"/>
<feature type="compositionally biased region" description="Low complexity" evidence="1">
    <location>
        <begin position="493"/>
        <end position="503"/>
    </location>
</feature>
<protein>
    <submittedName>
        <fullName evidence="3">Ataxin 7-like 1</fullName>
    </submittedName>
</protein>
<dbReference type="STRING" id="31033.ENSTRUP00000050082"/>
<organism evidence="3 4">
    <name type="scientific">Takifugu rubripes</name>
    <name type="common">Japanese pufferfish</name>
    <name type="synonym">Fugu rubripes</name>
    <dbReference type="NCBI Taxonomy" id="31033"/>
    <lineage>
        <taxon>Eukaryota</taxon>
        <taxon>Metazoa</taxon>
        <taxon>Chordata</taxon>
        <taxon>Craniata</taxon>
        <taxon>Vertebrata</taxon>
        <taxon>Euteleostomi</taxon>
        <taxon>Actinopterygii</taxon>
        <taxon>Neopterygii</taxon>
        <taxon>Teleostei</taxon>
        <taxon>Neoteleostei</taxon>
        <taxon>Acanthomorphata</taxon>
        <taxon>Eupercaria</taxon>
        <taxon>Tetraodontiformes</taxon>
        <taxon>Tetradontoidea</taxon>
        <taxon>Tetraodontidae</taxon>
        <taxon>Takifugu</taxon>
    </lineage>
</organism>
<reference evidence="3" key="3">
    <citation type="submission" date="2025-09" db="UniProtKB">
        <authorList>
            <consortium name="Ensembl"/>
        </authorList>
    </citation>
    <scope>IDENTIFICATION</scope>
</reference>
<dbReference type="InterPro" id="IPR013243">
    <property type="entry name" value="SCA7_dom"/>
</dbReference>